<organism evidence="1 2">
    <name type="scientific">Pedobacter panaciterrae</name>
    <dbReference type="NCBI Taxonomy" id="363849"/>
    <lineage>
        <taxon>Bacteria</taxon>
        <taxon>Pseudomonadati</taxon>
        <taxon>Bacteroidota</taxon>
        <taxon>Sphingobacteriia</taxon>
        <taxon>Sphingobacteriales</taxon>
        <taxon>Sphingobacteriaceae</taxon>
        <taxon>Pedobacter</taxon>
    </lineage>
</organism>
<dbReference type="EMBL" id="JBBEUB010000002">
    <property type="protein sequence ID" value="MEJ2902514.1"/>
    <property type="molecule type" value="Genomic_DNA"/>
</dbReference>
<sequence>MCQTRVLTTRGKTVISCCAGCKMYYIWHHNLVLNFPAIGFTSFKEVVDTICFESNSLPFPDGEDRIILHTPNDDISFTFDPEELEDFRAALSEATYMNEVYMLMERDTGH</sequence>
<dbReference type="InterPro" id="IPR046508">
    <property type="entry name" value="DUF6686"/>
</dbReference>
<proteinExistence type="predicted"/>
<keyword evidence="2" id="KW-1185">Reference proteome</keyword>
<reference evidence="1 2" key="1">
    <citation type="submission" date="2024-03" db="EMBL/GenBank/DDBJ databases">
        <title>Sequence of Lycoming College Course Isolates.</title>
        <authorList>
            <person name="Plotts O."/>
            <person name="Newman J."/>
        </authorList>
    </citation>
    <scope>NUCLEOTIDE SEQUENCE [LARGE SCALE GENOMIC DNA]</scope>
    <source>
        <strain evidence="1 2">CJB-3</strain>
    </source>
</reference>
<evidence type="ECO:0000313" key="1">
    <source>
        <dbReference type="EMBL" id="MEJ2902514.1"/>
    </source>
</evidence>
<comment type="caution">
    <text evidence="1">The sequence shown here is derived from an EMBL/GenBank/DDBJ whole genome shotgun (WGS) entry which is preliminary data.</text>
</comment>
<evidence type="ECO:0000313" key="2">
    <source>
        <dbReference type="Proteomes" id="UP001378956"/>
    </source>
</evidence>
<name>A0ABU8NKS7_9SPHI</name>
<dbReference type="Proteomes" id="UP001378956">
    <property type="component" value="Unassembled WGS sequence"/>
</dbReference>
<dbReference type="RefSeq" id="WP_246269702.1">
    <property type="nucleotide sequence ID" value="NZ_CBFGNQ010000002.1"/>
</dbReference>
<gene>
    <name evidence="1" type="ORF">WAE58_08750</name>
</gene>
<protein>
    <submittedName>
        <fullName evidence="1">DUF6686 family protein</fullName>
    </submittedName>
</protein>
<dbReference type="Pfam" id="PF20391">
    <property type="entry name" value="DUF6686"/>
    <property type="match status" value="1"/>
</dbReference>
<accession>A0ABU8NKS7</accession>